<dbReference type="EMBL" id="CP109109">
    <property type="protein sequence ID" value="WSB98091.1"/>
    <property type="molecule type" value="Genomic_DNA"/>
</dbReference>
<accession>A0ACD4ZJU7</accession>
<proteinExistence type="predicted"/>
<evidence type="ECO:0000313" key="1">
    <source>
        <dbReference type="EMBL" id="WSB98091.1"/>
    </source>
</evidence>
<protein>
    <submittedName>
        <fullName evidence="1">Uncharacterized protein</fullName>
    </submittedName>
</protein>
<reference evidence="1" key="1">
    <citation type="submission" date="2022-10" db="EMBL/GenBank/DDBJ databases">
        <title>The complete genomes of actinobacterial strains from the NBC collection.</title>
        <authorList>
            <person name="Joergensen T.S."/>
            <person name="Alvarez Arevalo M."/>
            <person name="Sterndorff E.B."/>
            <person name="Faurdal D."/>
            <person name="Vuksanovic O."/>
            <person name="Mourched A.-S."/>
            <person name="Charusanti P."/>
            <person name="Shaw S."/>
            <person name="Blin K."/>
            <person name="Weber T."/>
        </authorList>
    </citation>
    <scope>NUCLEOTIDE SEQUENCE</scope>
    <source>
        <strain evidence="1">NBC 01771</strain>
    </source>
</reference>
<gene>
    <name evidence="1" type="ORF">OG835_14360</name>
</gene>
<name>A0ACD4ZJU7_9ACTN</name>
<organism evidence="1 2">
    <name type="scientific">Streptomyces scopuliridis</name>
    <dbReference type="NCBI Taxonomy" id="452529"/>
    <lineage>
        <taxon>Bacteria</taxon>
        <taxon>Bacillati</taxon>
        <taxon>Actinomycetota</taxon>
        <taxon>Actinomycetes</taxon>
        <taxon>Kitasatosporales</taxon>
        <taxon>Streptomycetaceae</taxon>
        <taxon>Streptomyces</taxon>
    </lineage>
</organism>
<sequence>MAVALASLGVGSGAIASAVTPPVAPCGGAECPSLQPVNIAATQGSLNVTQMQLENLSALVVDAVTGQPVRGAQVQFYTTAGRLLGAAYTNYSGIAAVAASENLGPGTVQELLTGYNAVLVGDGIHTPATAHGAITVGDDWVPLGTMLFSDRTLKQDVVPVDWSR</sequence>
<evidence type="ECO:0000313" key="2">
    <source>
        <dbReference type="Proteomes" id="UP001348369"/>
    </source>
</evidence>
<keyword evidence="2" id="KW-1185">Reference proteome</keyword>
<dbReference type="Proteomes" id="UP001348369">
    <property type="component" value="Chromosome"/>
</dbReference>